<reference evidence="2 3" key="1">
    <citation type="submission" date="2023-07" db="EMBL/GenBank/DDBJ databases">
        <title>Genomic Encyclopedia of Type Strains, Phase IV (KMG-IV): sequencing the most valuable type-strain genomes for metagenomic binning, comparative biology and taxonomic classification.</title>
        <authorList>
            <person name="Goeker M."/>
        </authorList>
    </citation>
    <scope>NUCLEOTIDE SEQUENCE [LARGE SCALE GENOMIC DNA]</scope>
    <source>
        <strain evidence="2 3">DSM 15561</strain>
    </source>
</reference>
<dbReference type="InterPro" id="IPR013785">
    <property type="entry name" value="Aldolase_TIM"/>
</dbReference>
<dbReference type="InterPro" id="IPR022998">
    <property type="entry name" value="ThiamineP_synth_TenI"/>
</dbReference>
<evidence type="ECO:0000313" key="3">
    <source>
        <dbReference type="Proteomes" id="UP001235094"/>
    </source>
</evidence>
<dbReference type="Proteomes" id="UP001235094">
    <property type="component" value="Unassembled WGS sequence"/>
</dbReference>
<sequence>MARSAPAPTAPRLYVLVPAPLVADAARVADGLRRAGGEVDIAAVLLRAVPGQPAADALRPLVAASQDIGAACLIEADTALGAALGADGAHLDGHEALKAALPALRPDGIAGAGGLRSKHDAMTAAEAGADYVMFGEPDAQGRRPAFETTLERAEWWVQLFEPPCVAYARTLEEVVALVAIGADFIAVDADLLDDPGAPALAGALAAGGAG</sequence>
<name>A0ABU0LNL8_9HYPH</name>
<keyword evidence="3" id="KW-1185">Reference proteome</keyword>
<dbReference type="Pfam" id="PF02581">
    <property type="entry name" value="TMP-TENI"/>
    <property type="match status" value="1"/>
</dbReference>
<dbReference type="CDD" id="cd00564">
    <property type="entry name" value="TMP_TenI"/>
    <property type="match status" value="1"/>
</dbReference>
<keyword evidence="2" id="KW-0808">Transferase</keyword>
<dbReference type="EMBL" id="JAUSVR010000003">
    <property type="protein sequence ID" value="MDQ0510294.1"/>
    <property type="molecule type" value="Genomic_DNA"/>
</dbReference>
<proteinExistence type="predicted"/>
<dbReference type="SUPFAM" id="SSF51391">
    <property type="entry name" value="Thiamin phosphate synthase"/>
    <property type="match status" value="1"/>
</dbReference>
<dbReference type="GO" id="GO:0004789">
    <property type="term" value="F:thiamine-phosphate diphosphorylase activity"/>
    <property type="evidence" value="ECO:0007669"/>
    <property type="project" value="UniProtKB-EC"/>
</dbReference>
<dbReference type="Gene3D" id="3.20.20.70">
    <property type="entry name" value="Aldolase class I"/>
    <property type="match status" value="1"/>
</dbReference>
<protein>
    <submittedName>
        <fullName evidence="2">Thiamine-phosphate pyrophosphorylase</fullName>
        <ecNumber evidence="2">2.5.1.3</ecNumber>
    </submittedName>
</protein>
<dbReference type="RefSeq" id="WP_306889059.1">
    <property type="nucleotide sequence ID" value="NZ_JAUSVR010000003.1"/>
</dbReference>
<organism evidence="2 3">
    <name type="scientific">Ancylobacter amanitiformis</name>
    <dbReference type="NCBI Taxonomy" id="217069"/>
    <lineage>
        <taxon>Bacteria</taxon>
        <taxon>Pseudomonadati</taxon>
        <taxon>Pseudomonadota</taxon>
        <taxon>Alphaproteobacteria</taxon>
        <taxon>Hyphomicrobiales</taxon>
        <taxon>Xanthobacteraceae</taxon>
        <taxon>Ancylobacter</taxon>
    </lineage>
</organism>
<comment type="caution">
    <text evidence="2">The sequence shown here is derived from an EMBL/GenBank/DDBJ whole genome shotgun (WGS) entry which is preliminary data.</text>
</comment>
<dbReference type="EC" id="2.5.1.3" evidence="2"/>
<accession>A0ABU0LNL8</accession>
<gene>
    <name evidence="2" type="ORF">QOZ99_001177</name>
</gene>
<evidence type="ECO:0000259" key="1">
    <source>
        <dbReference type="Pfam" id="PF02581"/>
    </source>
</evidence>
<feature type="domain" description="Thiamine phosphate synthase/TenI" evidence="1">
    <location>
        <begin position="41"/>
        <end position="187"/>
    </location>
</feature>
<dbReference type="InterPro" id="IPR036206">
    <property type="entry name" value="ThiamineP_synth_sf"/>
</dbReference>
<evidence type="ECO:0000313" key="2">
    <source>
        <dbReference type="EMBL" id="MDQ0510294.1"/>
    </source>
</evidence>